<dbReference type="Gene3D" id="3.30.497.10">
    <property type="entry name" value="Antithrombin, subunit I, domain 2"/>
    <property type="match status" value="1"/>
</dbReference>
<evidence type="ECO:0000313" key="9">
    <source>
        <dbReference type="Proteomes" id="UP000694393"/>
    </source>
</evidence>
<feature type="domain" description="Serpin" evidence="7">
    <location>
        <begin position="44"/>
        <end position="232"/>
    </location>
</feature>
<keyword evidence="4" id="KW-0722">Serine protease inhibitor</keyword>
<evidence type="ECO:0000256" key="1">
    <source>
        <dbReference type="ARBA" id="ARBA00009500"/>
    </source>
</evidence>
<keyword evidence="3" id="KW-0732">Signal</keyword>
<evidence type="ECO:0000256" key="4">
    <source>
        <dbReference type="ARBA" id="ARBA00022900"/>
    </source>
</evidence>
<comment type="similarity">
    <text evidence="1 6">Belongs to the serpin family.</text>
</comment>
<sequence>MCLCREIVARLMPFPLYLPFSKLYQNSHYKAYFKIVLSNVNFAFKFYTQVISEAPDKNIFFSPISISTAFAMLTLGAKSATLNQIQNGLALNLNKTQEKEIHEGFCYLIQALNRREREIQVNMGNGLFLAETLKPLKKFLEDVKNFYDSEVFPTDFSNCTSAVKQINNYIEKKTHGKVVNLIEDLDPFTVMILINYVLFKGKNSIEDIKNTTIVSLMAHQFTPWNHITWQIPKH</sequence>
<dbReference type="InterPro" id="IPR036186">
    <property type="entry name" value="Serpin_sf"/>
</dbReference>
<evidence type="ECO:0000256" key="3">
    <source>
        <dbReference type="ARBA" id="ARBA00022729"/>
    </source>
</evidence>
<accession>A0A8C8S4T1</accession>
<keyword evidence="2" id="KW-0646">Protease inhibitor</keyword>
<dbReference type="AlphaFoldDB" id="A0A8C8S4T1"/>
<keyword evidence="9" id="KW-1185">Reference proteome</keyword>
<dbReference type="FunFam" id="3.30.497.10:FF:000001">
    <property type="entry name" value="Serine protease inhibitor"/>
    <property type="match status" value="1"/>
</dbReference>
<dbReference type="Proteomes" id="UP000694393">
    <property type="component" value="Unplaced"/>
</dbReference>
<dbReference type="PANTHER" id="PTHR11461">
    <property type="entry name" value="SERINE PROTEASE INHIBITOR, SERPIN"/>
    <property type="match status" value="1"/>
</dbReference>
<dbReference type="SUPFAM" id="SSF56574">
    <property type="entry name" value="Serpins"/>
    <property type="match status" value="1"/>
</dbReference>
<dbReference type="Ensembl" id="ENSPCET00000014876.1">
    <property type="protein sequence ID" value="ENSPCEP00000014353.1"/>
    <property type="gene ID" value="ENSPCEG00000011376.1"/>
</dbReference>
<dbReference type="GO" id="GO:0004867">
    <property type="term" value="F:serine-type endopeptidase inhibitor activity"/>
    <property type="evidence" value="ECO:0007669"/>
    <property type="project" value="UniProtKB-KW"/>
</dbReference>
<evidence type="ECO:0000256" key="2">
    <source>
        <dbReference type="ARBA" id="ARBA00022690"/>
    </source>
</evidence>
<dbReference type="GO" id="GO:0005615">
    <property type="term" value="C:extracellular space"/>
    <property type="evidence" value="ECO:0007669"/>
    <property type="project" value="InterPro"/>
</dbReference>
<dbReference type="Pfam" id="PF00079">
    <property type="entry name" value="Serpin"/>
    <property type="match status" value="1"/>
</dbReference>
<dbReference type="SMART" id="SM00093">
    <property type="entry name" value="SERPIN"/>
    <property type="match status" value="1"/>
</dbReference>
<evidence type="ECO:0000256" key="6">
    <source>
        <dbReference type="RuleBase" id="RU000411"/>
    </source>
</evidence>
<dbReference type="InterPro" id="IPR042178">
    <property type="entry name" value="Serpin_sf_1"/>
</dbReference>
<evidence type="ECO:0000313" key="8">
    <source>
        <dbReference type="Ensembl" id="ENSPCEP00000014353.1"/>
    </source>
</evidence>
<dbReference type="InterPro" id="IPR000215">
    <property type="entry name" value="Serpin_fam"/>
</dbReference>
<dbReference type="PANTHER" id="PTHR11461:SF165">
    <property type="entry name" value="ALPHA-1-ANTITRYPSIN"/>
    <property type="match status" value="1"/>
</dbReference>
<organism evidence="8 9">
    <name type="scientific">Pelusios castaneus</name>
    <name type="common">West African mud turtle</name>
    <dbReference type="NCBI Taxonomy" id="367368"/>
    <lineage>
        <taxon>Eukaryota</taxon>
        <taxon>Metazoa</taxon>
        <taxon>Chordata</taxon>
        <taxon>Craniata</taxon>
        <taxon>Vertebrata</taxon>
        <taxon>Euteleostomi</taxon>
        <taxon>Archelosauria</taxon>
        <taxon>Testudinata</taxon>
        <taxon>Testudines</taxon>
        <taxon>Pleurodira</taxon>
        <taxon>Pelomedusidae</taxon>
        <taxon>Pelusios</taxon>
    </lineage>
</organism>
<reference evidence="8" key="2">
    <citation type="submission" date="2025-09" db="UniProtKB">
        <authorList>
            <consortium name="Ensembl"/>
        </authorList>
    </citation>
    <scope>IDENTIFICATION</scope>
</reference>
<evidence type="ECO:0000259" key="7">
    <source>
        <dbReference type="SMART" id="SM00093"/>
    </source>
</evidence>
<reference evidence="8" key="1">
    <citation type="submission" date="2025-08" db="UniProtKB">
        <authorList>
            <consortium name="Ensembl"/>
        </authorList>
    </citation>
    <scope>IDENTIFICATION</scope>
</reference>
<dbReference type="InterPro" id="IPR023796">
    <property type="entry name" value="Serpin_dom"/>
</dbReference>
<proteinExistence type="inferred from homology"/>
<keyword evidence="5" id="KW-0325">Glycoprotein</keyword>
<name>A0A8C8S4T1_9SAUR</name>
<evidence type="ECO:0000256" key="5">
    <source>
        <dbReference type="ARBA" id="ARBA00023180"/>
    </source>
</evidence>
<protein>
    <recommendedName>
        <fullName evidence="7">Serpin domain-containing protein</fullName>
    </recommendedName>
</protein>